<keyword evidence="3 11" id="KW-0812">Transmembrane</keyword>
<proteinExistence type="inferred from homology"/>
<comment type="subcellular location">
    <subcellularLocation>
        <location evidence="10">Endomembrane system</location>
        <topology evidence="10">Single-pass membrane protein</topology>
    </subcellularLocation>
</comment>
<organism evidence="12 13">
    <name type="scientific">Butyricicoccus porcorum</name>
    <dbReference type="NCBI Taxonomy" id="1945634"/>
    <lineage>
        <taxon>Bacteria</taxon>
        <taxon>Bacillati</taxon>
        <taxon>Bacillota</taxon>
        <taxon>Clostridia</taxon>
        <taxon>Eubacteriales</taxon>
        <taxon>Butyricicoccaceae</taxon>
        <taxon>Butyricicoccus</taxon>
    </lineage>
</organism>
<evidence type="ECO:0000256" key="10">
    <source>
        <dbReference type="ARBA" id="ARBA00037847"/>
    </source>
</evidence>
<dbReference type="Proteomes" id="UP000194903">
    <property type="component" value="Unassembled WGS sequence"/>
</dbReference>
<keyword evidence="1 11" id="KW-0813">Transport</keyword>
<keyword evidence="7" id="KW-0472">Membrane</keyword>
<evidence type="ECO:0000256" key="2">
    <source>
        <dbReference type="ARBA" id="ARBA00022547"/>
    </source>
</evidence>
<dbReference type="RefSeq" id="WP_087018517.1">
    <property type="nucleotide sequence ID" value="NZ_CP178353.1"/>
</dbReference>
<keyword evidence="5" id="KW-1133">Transmembrane helix</keyword>
<evidence type="ECO:0008006" key="14">
    <source>
        <dbReference type="Google" id="ProtNLM"/>
    </source>
</evidence>
<dbReference type="GO" id="GO:0015078">
    <property type="term" value="F:proton transmembrane transporter activity"/>
    <property type="evidence" value="ECO:0007669"/>
    <property type="project" value="InterPro"/>
</dbReference>
<evidence type="ECO:0000256" key="9">
    <source>
        <dbReference type="ARBA" id="ARBA00025198"/>
    </source>
</evidence>
<evidence type="ECO:0000256" key="8">
    <source>
        <dbReference type="ARBA" id="ARBA00023310"/>
    </source>
</evidence>
<dbReference type="GO" id="GO:0045259">
    <property type="term" value="C:proton-transporting ATP synthase complex"/>
    <property type="evidence" value="ECO:0007669"/>
    <property type="project" value="UniProtKB-KW"/>
</dbReference>
<dbReference type="Pfam" id="PF00430">
    <property type="entry name" value="ATP-synt_B"/>
    <property type="match status" value="1"/>
</dbReference>
<evidence type="ECO:0000256" key="11">
    <source>
        <dbReference type="RuleBase" id="RU003848"/>
    </source>
</evidence>
<evidence type="ECO:0000313" key="13">
    <source>
        <dbReference type="Proteomes" id="UP000194903"/>
    </source>
</evidence>
<keyword evidence="2 11" id="KW-0138">CF(0)</keyword>
<accession>A0A252F5G1</accession>
<evidence type="ECO:0000256" key="5">
    <source>
        <dbReference type="ARBA" id="ARBA00022989"/>
    </source>
</evidence>
<comment type="caution">
    <text evidence="12">The sequence shown here is derived from an EMBL/GenBank/DDBJ whole genome shotgun (WGS) entry which is preliminary data.</text>
</comment>
<evidence type="ECO:0000256" key="6">
    <source>
        <dbReference type="ARBA" id="ARBA00023065"/>
    </source>
</evidence>
<dbReference type="GO" id="GO:0015986">
    <property type="term" value="P:proton motive force-driven ATP synthesis"/>
    <property type="evidence" value="ECO:0007669"/>
    <property type="project" value="InterPro"/>
</dbReference>
<name>A0A252F5G1_9FIRM</name>
<dbReference type="EMBL" id="NHOC01000004">
    <property type="protein sequence ID" value="OUM21018.1"/>
    <property type="molecule type" value="Genomic_DNA"/>
</dbReference>
<sequence>MVAVLEELVNSLYDMIQEARSVPLSTEKCMIDRERALDILDEIRTSMPKDLEMARAIVEKRNEMVAAGKKEADDLRRKAEEYVRKTVNESALVAEAQKQADEIVSSAEQQAAQLRSAVSTYCSDKLNATEACAQATLEEVRKCRQQFESANQK</sequence>
<evidence type="ECO:0000256" key="3">
    <source>
        <dbReference type="ARBA" id="ARBA00022692"/>
    </source>
</evidence>
<evidence type="ECO:0000256" key="1">
    <source>
        <dbReference type="ARBA" id="ARBA00022448"/>
    </source>
</evidence>
<dbReference type="GO" id="GO:0012505">
    <property type="term" value="C:endomembrane system"/>
    <property type="evidence" value="ECO:0007669"/>
    <property type="project" value="UniProtKB-SubCell"/>
</dbReference>
<comment type="function">
    <text evidence="9">F(1)F(0) ATP synthase produces ATP from ADP in the presence of a proton or sodium gradient. F-type ATPases consist of two structural domains, F(1) containing the extramembraneous catalytic core and F(0) containing the membrane proton channel, linked together by a central stalk and a peripheral stalk. During catalysis, ATP synthesis in the catalytic domain of F(1) is coupled via a rotary mechanism of the central stalk subunits to proton translocation.</text>
</comment>
<protein>
    <recommendedName>
        <fullName evidence="14">ATPase</fullName>
    </recommendedName>
</protein>
<keyword evidence="4 11" id="KW-0375">Hydrogen ion transport</keyword>
<dbReference type="OrthoDB" id="1955518at2"/>
<evidence type="ECO:0000256" key="4">
    <source>
        <dbReference type="ARBA" id="ARBA00022781"/>
    </source>
</evidence>
<dbReference type="InterPro" id="IPR002146">
    <property type="entry name" value="ATP_synth_b/b'su_bac/chlpt"/>
</dbReference>
<reference evidence="12 13" key="1">
    <citation type="submission" date="2017-05" db="EMBL/GenBank/DDBJ databases">
        <title>Butyricicoccus porcorum sp. nov. a butyrate-producing bacterium from the swine intestinal tract.</title>
        <authorList>
            <person name="Trachsel J."/>
            <person name="Humphrey S."/>
            <person name="Allen H.K."/>
        </authorList>
    </citation>
    <scope>NUCLEOTIDE SEQUENCE [LARGE SCALE GENOMIC DNA]</scope>
    <source>
        <strain evidence="12">BB10</strain>
    </source>
</reference>
<evidence type="ECO:0000313" key="12">
    <source>
        <dbReference type="EMBL" id="OUM21018.1"/>
    </source>
</evidence>
<keyword evidence="13" id="KW-1185">Reference proteome</keyword>
<keyword evidence="6 11" id="KW-0406">Ion transport</keyword>
<comment type="similarity">
    <text evidence="11">Belongs to the ATPase B chain family.</text>
</comment>
<dbReference type="AlphaFoldDB" id="A0A252F5G1"/>
<keyword evidence="8" id="KW-0066">ATP synthesis</keyword>
<gene>
    <name evidence="12" type="ORF">CBW42_05400</name>
</gene>
<evidence type="ECO:0000256" key="7">
    <source>
        <dbReference type="ARBA" id="ARBA00023136"/>
    </source>
</evidence>